<dbReference type="AlphaFoldDB" id="A0A4R4KGT7"/>
<protein>
    <submittedName>
        <fullName evidence="2">Uncharacterized protein</fullName>
    </submittedName>
</protein>
<comment type="caution">
    <text evidence="2">The sequence shown here is derived from an EMBL/GenBank/DDBJ whole genome shotgun (WGS) entry which is preliminary data.</text>
</comment>
<proteinExistence type="predicted"/>
<dbReference type="EMBL" id="SMJU01000005">
    <property type="protein sequence ID" value="TDB65791.1"/>
    <property type="molecule type" value="Genomic_DNA"/>
</dbReference>
<evidence type="ECO:0000256" key="1">
    <source>
        <dbReference type="SAM" id="Phobius"/>
    </source>
</evidence>
<accession>A0A4R4KGT7</accession>
<name>A0A4R4KGT7_9BACT</name>
<organism evidence="2 3">
    <name type="scientific">Arundinibacter roseus</name>
    <dbReference type="NCBI Taxonomy" id="2070510"/>
    <lineage>
        <taxon>Bacteria</taxon>
        <taxon>Pseudomonadati</taxon>
        <taxon>Bacteroidota</taxon>
        <taxon>Cytophagia</taxon>
        <taxon>Cytophagales</taxon>
        <taxon>Spirosomataceae</taxon>
        <taxon>Arundinibacter</taxon>
    </lineage>
</organism>
<keyword evidence="1" id="KW-1133">Transmembrane helix</keyword>
<keyword evidence="3" id="KW-1185">Reference proteome</keyword>
<evidence type="ECO:0000313" key="2">
    <source>
        <dbReference type="EMBL" id="TDB65791.1"/>
    </source>
</evidence>
<sequence length="104" mass="11727">MKHRKSERLKKRHQAFGVIVAQVGEIYFHLLYIQIYLGGVYKPESKPNQISIELKGERGKAGVANGGLNTGNGQMHGLYITFLTILLMKVEIVADNPESQRIFE</sequence>
<gene>
    <name evidence="2" type="ORF">EZE20_08465</name>
</gene>
<dbReference type="Proteomes" id="UP000295706">
    <property type="component" value="Unassembled WGS sequence"/>
</dbReference>
<feature type="transmembrane region" description="Helical" evidence="1">
    <location>
        <begin position="76"/>
        <end position="94"/>
    </location>
</feature>
<keyword evidence="1" id="KW-0812">Transmembrane</keyword>
<feature type="transmembrane region" description="Helical" evidence="1">
    <location>
        <begin position="15"/>
        <end position="37"/>
    </location>
</feature>
<dbReference type="RefSeq" id="WP_132116516.1">
    <property type="nucleotide sequence ID" value="NZ_SMJU01000005.1"/>
</dbReference>
<evidence type="ECO:0000313" key="3">
    <source>
        <dbReference type="Proteomes" id="UP000295706"/>
    </source>
</evidence>
<reference evidence="2 3" key="1">
    <citation type="submission" date="2019-02" db="EMBL/GenBank/DDBJ databases">
        <title>Arundinibacter roseus gen. nov., sp. nov., a new member of the family Cytophagaceae.</title>
        <authorList>
            <person name="Szuroczki S."/>
            <person name="Khayer B."/>
            <person name="Sproer C."/>
            <person name="Toumi M."/>
            <person name="Szabo A."/>
            <person name="Felfoldi T."/>
            <person name="Schumann P."/>
            <person name="Toth E."/>
        </authorList>
    </citation>
    <scope>NUCLEOTIDE SEQUENCE [LARGE SCALE GENOMIC DNA]</scope>
    <source>
        <strain evidence="2 3">DMA-k-7a</strain>
    </source>
</reference>
<keyword evidence="1" id="KW-0472">Membrane</keyword>